<evidence type="ECO:0000313" key="6">
    <source>
        <dbReference type="EMBL" id="ANP91102.1"/>
    </source>
</evidence>
<protein>
    <submittedName>
        <fullName evidence="2">Transposase</fullName>
    </submittedName>
</protein>
<evidence type="ECO:0000313" key="4">
    <source>
        <dbReference type="EMBL" id="ANP89864.1"/>
    </source>
</evidence>
<reference evidence="2 8" key="1">
    <citation type="submission" date="2016-06" db="EMBL/GenBank/DDBJ databases">
        <title>Microsymbionts genomes from the relict species Vavilovia formosa.</title>
        <authorList>
            <person name="Chirak E."/>
            <person name="Kimeklis A."/>
            <person name="Andronov E."/>
        </authorList>
    </citation>
    <scope>NUCLEOTIDE SEQUENCE [LARGE SCALE GENOMIC DNA]</scope>
    <source>
        <strain evidence="2 8">Vaf10</strain>
        <plasmid evidence="8">Plasmid unnamed1</plasmid>
        <plasmid evidence="8">Plasmid unnamed3</plasmid>
        <plasmid evidence="8">Plasmid unnamed7</plasmid>
        <plasmid evidence="2">unnamed1</plasmid>
        <plasmid evidence="6">unnamed3</plasmid>
        <plasmid evidence="5">unnamed7</plasmid>
    </source>
</reference>
<evidence type="ECO:0000313" key="5">
    <source>
        <dbReference type="EMBL" id="ANP90245.1"/>
    </source>
</evidence>
<geneLocation type="plasmid" evidence="2 8">
    <name>unnamed1</name>
</geneLocation>
<geneLocation type="plasmid" evidence="5 8">
    <name>unnamed7</name>
</geneLocation>
<dbReference type="EMBL" id="CP016287">
    <property type="protein sequence ID" value="ANP89313.1"/>
    <property type="molecule type" value="Genomic_DNA"/>
</dbReference>
<dbReference type="InterPro" id="IPR052546">
    <property type="entry name" value="Transposase_8_domain"/>
</dbReference>
<dbReference type="Proteomes" id="UP000092691">
    <property type="component" value="Plasmid unnamed1"/>
</dbReference>
<accession>A0A1B1CJ94</accession>
<dbReference type="Gene3D" id="1.10.10.10">
    <property type="entry name" value="Winged helix-like DNA-binding domain superfamily/Winged helix DNA-binding domain"/>
    <property type="match status" value="1"/>
</dbReference>
<dbReference type="EMBL" id="CP016288">
    <property type="protein sequence ID" value="ANP90245.1"/>
    <property type="molecule type" value="Genomic_DNA"/>
</dbReference>
<dbReference type="AlphaFoldDB" id="A0A1B1CJ94"/>
<dbReference type="GO" id="GO:0004803">
    <property type="term" value="F:transposase activity"/>
    <property type="evidence" value="ECO:0007669"/>
    <property type="project" value="InterPro"/>
</dbReference>
<dbReference type="Proteomes" id="UP000183050">
    <property type="component" value="Plasmid unnamed3"/>
</dbReference>
<dbReference type="Pfam" id="PF01527">
    <property type="entry name" value="HTH_Tnp_1"/>
    <property type="match status" value="1"/>
</dbReference>
<reference evidence="7 9" key="2">
    <citation type="submission" date="2016-11" db="EMBL/GenBank/DDBJ databases">
        <title>Rhizobium leguminosarum bv. viciae strain Vaf12 isolated from Vavilovia formosa root nodules from Russia, Dagestan.</title>
        <authorList>
            <person name="Kimeklis A."/>
        </authorList>
    </citation>
    <scope>NUCLEOTIDE SEQUENCE [LARGE SCALE GENOMIC DNA]</scope>
    <source>
        <strain evidence="7 9">Vaf-108</strain>
        <plasmid evidence="9">Plasmid unnamed3 sequence</plasmid>
        <plasmid evidence="7">unnamed3</plasmid>
    </source>
</reference>
<gene>
    <name evidence="1" type="ORF">BA011_26450</name>
    <name evidence="2" type="ORF">BA011_29495</name>
    <name evidence="3" type="ORF">BA011_29605</name>
    <name evidence="4" type="ORF">BA011_29685</name>
    <name evidence="6" type="ORF">BA011_35110</name>
    <name evidence="5" type="ORF">BA011_40760</name>
    <name evidence="7" type="ORF">BMW22_35010</name>
</gene>
<dbReference type="EMBL" id="CP016287">
    <property type="protein sequence ID" value="ANP89864.1"/>
    <property type="molecule type" value="Genomic_DNA"/>
</dbReference>
<dbReference type="InterPro" id="IPR036388">
    <property type="entry name" value="WH-like_DNA-bd_sf"/>
</dbReference>
<dbReference type="InterPro" id="IPR002514">
    <property type="entry name" value="Transposase_8"/>
</dbReference>
<dbReference type="Proteomes" id="UP000092691">
    <property type="component" value="Plasmid unnamed7"/>
</dbReference>
<evidence type="ECO:0000313" key="7">
    <source>
        <dbReference type="EMBL" id="API56685.1"/>
    </source>
</evidence>
<name>A0A1B1CJ94_RHILE</name>
<evidence type="ECO:0000313" key="3">
    <source>
        <dbReference type="EMBL" id="ANP89851.1"/>
    </source>
</evidence>
<dbReference type="PANTHER" id="PTHR33609:SF1">
    <property type="entry name" value="TRANSPOSASE"/>
    <property type="match status" value="1"/>
</dbReference>
<evidence type="ECO:0000313" key="1">
    <source>
        <dbReference type="EMBL" id="ANP89313.1"/>
    </source>
</evidence>
<geneLocation type="plasmid" evidence="6 8">
    <name>unnamed3</name>
</geneLocation>
<dbReference type="GO" id="GO:0003677">
    <property type="term" value="F:DNA binding"/>
    <property type="evidence" value="ECO:0007669"/>
    <property type="project" value="InterPro"/>
</dbReference>
<dbReference type="PANTHER" id="PTHR33609">
    <property type="entry name" value="LOW CALCIUM RESPONSE LOCUS PROTEIN S"/>
    <property type="match status" value="1"/>
</dbReference>
<geneLocation type="plasmid" evidence="9">
    <name>unnamed3 sequence</name>
</geneLocation>
<evidence type="ECO:0000313" key="2">
    <source>
        <dbReference type="EMBL" id="ANP89840.1"/>
    </source>
</evidence>
<evidence type="ECO:0000313" key="9">
    <source>
        <dbReference type="Proteomes" id="UP000183050"/>
    </source>
</evidence>
<dbReference type="EMBL" id="CP016290">
    <property type="protein sequence ID" value="ANP91102.1"/>
    <property type="molecule type" value="Genomic_DNA"/>
</dbReference>
<dbReference type="InterPro" id="IPR009057">
    <property type="entry name" value="Homeodomain-like_sf"/>
</dbReference>
<dbReference type="EMBL" id="CP016287">
    <property type="protein sequence ID" value="ANP89840.1"/>
    <property type="molecule type" value="Genomic_DNA"/>
</dbReference>
<evidence type="ECO:0000313" key="8">
    <source>
        <dbReference type="Proteomes" id="UP000092691"/>
    </source>
</evidence>
<dbReference type="EMBL" id="CP016287">
    <property type="protein sequence ID" value="ANP89851.1"/>
    <property type="molecule type" value="Genomic_DNA"/>
</dbReference>
<dbReference type="EMBL" id="CP018231">
    <property type="protein sequence ID" value="API56685.1"/>
    <property type="molecule type" value="Genomic_DNA"/>
</dbReference>
<proteinExistence type="predicted"/>
<dbReference type="Proteomes" id="UP000092691">
    <property type="component" value="Plasmid unnamed3"/>
</dbReference>
<dbReference type="SUPFAM" id="SSF46689">
    <property type="entry name" value="Homeodomain-like"/>
    <property type="match status" value="1"/>
</dbReference>
<sequence length="88" mass="10052">MKKQRFTEEQIIAVLKEQEAGAKAADLCRKHGISEATFYNWKAKYGGMEVSEAKRLKALEDENARLKKLLAEQMLDAAALRELLAKKW</sequence>
<keyword evidence="2" id="KW-0614">Plasmid</keyword>
<dbReference type="GO" id="GO:0006313">
    <property type="term" value="P:DNA transposition"/>
    <property type="evidence" value="ECO:0007669"/>
    <property type="project" value="InterPro"/>
</dbReference>
<organism evidence="2 8">
    <name type="scientific">Rhizobium leguminosarum</name>
    <dbReference type="NCBI Taxonomy" id="384"/>
    <lineage>
        <taxon>Bacteria</taxon>
        <taxon>Pseudomonadati</taxon>
        <taxon>Pseudomonadota</taxon>
        <taxon>Alphaproteobacteria</taxon>
        <taxon>Hyphomicrobiales</taxon>
        <taxon>Rhizobiaceae</taxon>
        <taxon>Rhizobium/Agrobacterium group</taxon>
        <taxon>Rhizobium</taxon>
    </lineage>
</organism>